<evidence type="ECO:0000259" key="7">
    <source>
        <dbReference type="PROSITE" id="PS50011"/>
    </source>
</evidence>
<dbReference type="Pfam" id="PF00069">
    <property type="entry name" value="Pkinase"/>
    <property type="match status" value="1"/>
</dbReference>
<dbReference type="AlphaFoldDB" id="A0A9W8LAS6"/>
<evidence type="ECO:0000256" key="6">
    <source>
        <dbReference type="SAM" id="MobiDB-lite"/>
    </source>
</evidence>
<feature type="region of interest" description="Disordered" evidence="6">
    <location>
        <begin position="55"/>
        <end position="154"/>
    </location>
</feature>
<proteinExistence type="predicted"/>
<dbReference type="SUPFAM" id="SSF56112">
    <property type="entry name" value="Protein kinase-like (PK-like)"/>
    <property type="match status" value="1"/>
</dbReference>
<organism evidence="8 9">
    <name type="scientific">Coemansia pectinata</name>
    <dbReference type="NCBI Taxonomy" id="1052879"/>
    <lineage>
        <taxon>Eukaryota</taxon>
        <taxon>Fungi</taxon>
        <taxon>Fungi incertae sedis</taxon>
        <taxon>Zoopagomycota</taxon>
        <taxon>Kickxellomycotina</taxon>
        <taxon>Kickxellomycetes</taxon>
        <taxon>Kickxellales</taxon>
        <taxon>Kickxellaceae</taxon>
        <taxon>Coemansia</taxon>
    </lineage>
</organism>
<evidence type="ECO:0000256" key="1">
    <source>
        <dbReference type="ARBA" id="ARBA00022527"/>
    </source>
</evidence>
<dbReference type="GO" id="GO:0005524">
    <property type="term" value="F:ATP binding"/>
    <property type="evidence" value="ECO:0007669"/>
    <property type="project" value="UniProtKB-KW"/>
</dbReference>
<dbReference type="OrthoDB" id="9332038at2759"/>
<accession>A0A9W8LAS6</accession>
<dbReference type="PROSITE" id="PS50011">
    <property type="entry name" value="PROTEIN_KINASE_DOM"/>
    <property type="match status" value="1"/>
</dbReference>
<keyword evidence="4" id="KW-0418">Kinase</keyword>
<dbReference type="GO" id="GO:0004674">
    <property type="term" value="F:protein serine/threonine kinase activity"/>
    <property type="evidence" value="ECO:0007669"/>
    <property type="project" value="UniProtKB-KW"/>
</dbReference>
<dbReference type="InterPro" id="IPR011009">
    <property type="entry name" value="Kinase-like_dom_sf"/>
</dbReference>
<evidence type="ECO:0000313" key="8">
    <source>
        <dbReference type="EMBL" id="KAJ2752257.1"/>
    </source>
</evidence>
<feature type="compositionally biased region" description="Polar residues" evidence="6">
    <location>
        <begin position="95"/>
        <end position="133"/>
    </location>
</feature>
<keyword evidence="3" id="KW-0547">Nucleotide-binding</keyword>
<evidence type="ECO:0000313" key="9">
    <source>
        <dbReference type="Proteomes" id="UP001140011"/>
    </source>
</evidence>
<dbReference type="InterPro" id="IPR008271">
    <property type="entry name" value="Ser/Thr_kinase_AS"/>
</dbReference>
<evidence type="ECO:0000256" key="2">
    <source>
        <dbReference type="ARBA" id="ARBA00022679"/>
    </source>
</evidence>
<name>A0A9W8LAS6_9FUNG</name>
<keyword evidence="2" id="KW-0808">Transferase</keyword>
<dbReference type="Gene3D" id="1.10.510.10">
    <property type="entry name" value="Transferase(Phosphotransferase) domain 1"/>
    <property type="match status" value="1"/>
</dbReference>
<sequence length="647" mass="71816">MSGESLPLRVYDYTVLATLGLTALYGSIGSQLEDEHTRLSPENDTQMTLAEMYASPQTPLRQSRRHRGRQATTPSIAGQADGENVGAGSVKRKSAFNSSSLTEIGTPSTGSTRLLSPANSSRHTFPTASNRRTNSSKRMRDTGHGCDTAAPGPSTRLKSAFARVRCDNGAEGDTGLENAEALGRRGRPLPAKVNANANHPAGLSEMRPKEYGEVWFNRYLILARLGEGAFSQAFLAADLHCNRMGRRHDAIRLVTIKRMGIEEGAIGISDYQTISILNRLDSKDRVPIVRIYDIFLHCPRYRRTVEYDATSRQLVPVQQSHTTFGINGLSRNGNVNGRNSHIHYGDSLANLRVFGDRNGAELSRPSYGSDPYTSSASIAPAADGYHVCLVMEPLLGGTLHDAFPRRIKALYLAHDEVIAKQMHMDMIRTVTRQLLIALENMHSVSLIHADVKTTNVICVNDTTMRVKLIDFGNAVSDGDVSEYYSTFEIQTVWFRAPEVAYQRPFGRAIDIWSIGCVMCELWLGRSLFTDMGNHNLMSSMLKLRGPPPARLYSASPFYAEMVGSWKRRSAPGFAPAVVAGRHKNTMHPEQSMDWEPQLRMQWLKHSLHVQDDEFVSLADALLEYDPEERLTAAEALKHPFFQGMYAL</sequence>
<dbReference type="Gene3D" id="3.30.200.20">
    <property type="entry name" value="Phosphorylase Kinase, domain 1"/>
    <property type="match status" value="1"/>
</dbReference>
<dbReference type="InterPro" id="IPR050494">
    <property type="entry name" value="Ser_Thr_dual-spec_kinase"/>
</dbReference>
<reference evidence="8" key="1">
    <citation type="submission" date="2022-07" db="EMBL/GenBank/DDBJ databases">
        <title>Phylogenomic reconstructions and comparative analyses of Kickxellomycotina fungi.</title>
        <authorList>
            <person name="Reynolds N.K."/>
            <person name="Stajich J.E."/>
            <person name="Barry K."/>
            <person name="Grigoriev I.V."/>
            <person name="Crous P."/>
            <person name="Smith M.E."/>
        </authorList>
    </citation>
    <scope>NUCLEOTIDE SEQUENCE</scope>
    <source>
        <strain evidence="8">BCRC 34297</strain>
    </source>
</reference>
<dbReference type="Proteomes" id="UP001140011">
    <property type="component" value="Unassembled WGS sequence"/>
</dbReference>
<evidence type="ECO:0000256" key="4">
    <source>
        <dbReference type="ARBA" id="ARBA00022777"/>
    </source>
</evidence>
<evidence type="ECO:0000256" key="5">
    <source>
        <dbReference type="ARBA" id="ARBA00022840"/>
    </source>
</evidence>
<protein>
    <recommendedName>
        <fullName evidence="7">Protein kinase domain-containing protein</fullName>
    </recommendedName>
</protein>
<dbReference type="PROSITE" id="PS00108">
    <property type="entry name" value="PROTEIN_KINASE_ST"/>
    <property type="match status" value="1"/>
</dbReference>
<gene>
    <name evidence="8" type="ORF">GGI19_003954</name>
</gene>
<keyword evidence="5" id="KW-0067">ATP-binding</keyword>
<keyword evidence="1" id="KW-0723">Serine/threonine-protein kinase</keyword>
<comment type="caution">
    <text evidence="8">The sequence shown here is derived from an EMBL/GenBank/DDBJ whole genome shotgun (WGS) entry which is preliminary data.</text>
</comment>
<feature type="domain" description="Protein kinase" evidence="7">
    <location>
        <begin position="219"/>
        <end position="641"/>
    </location>
</feature>
<dbReference type="SMART" id="SM00220">
    <property type="entry name" value="S_TKc"/>
    <property type="match status" value="1"/>
</dbReference>
<keyword evidence="9" id="KW-1185">Reference proteome</keyword>
<dbReference type="EMBL" id="JANBUH010000304">
    <property type="protein sequence ID" value="KAJ2752257.1"/>
    <property type="molecule type" value="Genomic_DNA"/>
</dbReference>
<dbReference type="InterPro" id="IPR000719">
    <property type="entry name" value="Prot_kinase_dom"/>
</dbReference>
<evidence type="ECO:0000256" key="3">
    <source>
        <dbReference type="ARBA" id="ARBA00022741"/>
    </source>
</evidence>
<dbReference type="PANTHER" id="PTHR24058">
    <property type="entry name" value="DUAL SPECIFICITY PROTEIN KINASE"/>
    <property type="match status" value="1"/>
</dbReference>